<protein>
    <submittedName>
        <fullName evidence="2">Chromosome partition protein Smc</fullName>
    </submittedName>
</protein>
<evidence type="ECO:0000313" key="2">
    <source>
        <dbReference type="EMBL" id="SBT15676.1"/>
    </source>
</evidence>
<sequence length="497" mass="57468">MRNRSIFGWKLSESRVVPVVELESGTQDDVVCPCCGDFMVAAHSNKGIASYLRHQSNAECRYSYETQLHLSAKEFIEREKLIPHPYSSGIFDSSDCEMVGVKNVRLEVYRDGRIPDVVCQIGREEYYVEVANTHETPPDKIVDFRKQGRSSLELFLVGLDSDSLLNSYENVKVQITALNPLNPFWDFIEQQAAMSISKERSMLLRKIARHRKQVQRITENISEREEQAKERVARIKQRVEKWQEKEREQKELYKQIKSLANDLQVVVVRLEEDKSSLNQELEQLKQTIYLNKLEAGRIINNARVEAEQQREKVRVEVKNDVLAELASEIEDAKKNAQMITDNALKHELSMVESAQRTAQQILDGAHYKITSELEAALDRKGVSNEALTELENRVKRLKQETESLEGKKAELESGVNLDRLWSKQQNLQRAISKETNRLNDLKEVGDKYIKIINSIALDFKQLDTAEYASLFPERIQKKIKVNRMILEMQNSIEYEPL</sequence>
<evidence type="ECO:0000313" key="3">
    <source>
        <dbReference type="Proteomes" id="UP000092819"/>
    </source>
</evidence>
<accession>A0A1C3JKC7</accession>
<dbReference type="RefSeq" id="WP_065677796.1">
    <property type="nucleotide sequence ID" value="NZ_AP025464.1"/>
</dbReference>
<dbReference type="AlphaFoldDB" id="A0A1C3JKC7"/>
<dbReference type="EMBL" id="FLQZ01000176">
    <property type="protein sequence ID" value="SBT15676.1"/>
    <property type="molecule type" value="Genomic_DNA"/>
</dbReference>
<feature type="coiled-coil region" evidence="1">
    <location>
        <begin position="380"/>
        <end position="444"/>
    </location>
</feature>
<dbReference type="Proteomes" id="UP000092819">
    <property type="component" value="Unassembled WGS sequence"/>
</dbReference>
<organism evidence="2 3">
    <name type="scientific">Vibrio celticus</name>
    <dbReference type="NCBI Taxonomy" id="446372"/>
    <lineage>
        <taxon>Bacteria</taxon>
        <taxon>Pseudomonadati</taxon>
        <taxon>Pseudomonadota</taxon>
        <taxon>Gammaproteobacteria</taxon>
        <taxon>Vibrionales</taxon>
        <taxon>Vibrionaceae</taxon>
        <taxon>Vibrio</taxon>
    </lineage>
</organism>
<feature type="coiled-coil region" evidence="1">
    <location>
        <begin position="200"/>
        <end position="287"/>
    </location>
</feature>
<name>A0A1C3JKC7_9VIBR</name>
<keyword evidence="3" id="KW-1185">Reference proteome</keyword>
<reference evidence="3" key="1">
    <citation type="submission" date="2016-06" db="EMBL/GenBank/DDBJ databases">
        <authorList>
            <person name="Rodrigo-Torres L."/>
            <person name="Arahal D.R."/>
        </authorList>
    </citation>
    <scope>NUCLEOTIDE SEQUENCE [LARGE SCALE GENOMIC DNA]</scope>
    <source>
        <strain evidence="3">CECT 7224</strain>
    </source>
</reference>
<feature type="coiled-coil region" evidence="1">
    <location>
        <begin position="315"/>
        <end position="342"/>
    </location>
</feature>
<gene>
    <name evidence="2" type="primary">smc_2</name>
    <name evidence="2" type="ORF">VCE7224_04481</name>
</gene>
<evidence type="ECO:0000256" key="1">
    <source>
        <dbReference type="SAM" id="Coils"/>
    </source>
</evidence>
<keyword evidence="1" id="KW-0175">Coiled coil</keyword>
<proteinExistence type="predicted"/>